<evidence type="ECO:0000313" key="2">
    <source>
        <dbReference type="EMBL" id="GAA4498769.1"/>
    </source>
</evidence>
<organism evidence="2 3">
    <name type="scientific">Hymenobacter ginsengisoli</name>
    <dbReference type="NCBI Taxonomy" id="1051626"/>
    <lineage>
        <taxon>Bacteria</taxon>
        <taxon>Pseudomonadati</taxon>
        <taxon>Bacteroidota</taxon>
        <taxon>Cytophagia</taxon>
        <taxon>Cytophagales</taxon>
        <taxon>Hymenobacteraceae</taxon>
        <taxon>Hymenobacter</taxon>
    </lineage>
</organism>
<dbReference type="Pfam" id="PF13380">
    <property type="entry name" value="CoA_binding_2"/>
    <property type="match status" value="1"/>
</dbReference>
<accession>A0ABP8Q8X9</accession>
<dbReference type="SUPFAM" id="SSF51735">
    <property type="entry name" value="NAD(P)-binding Rossmann-fold domains"/>
    <property type="match status" value="1"/>
</dbReference>
<gene>
    <name evidence="2" type="ORF">GCM10023172_16350</name>
</gene>
<dbReference type="EMBL" id="BAABGQ010000005">
    <property type="protein sequence ID" value="GAA4498769.1"/>
    <property type="molecule type" value="Genomic_DNA"/>
</dbReference>
<proteinExistence type="predicted"/>
<comment type="caution">
    <text evidence="2">The sequence shown here is derived from an EMBL/GenBank/DDBJ whole genome shotgun (WGS) entry which is preliminary data.</text>
</comment>
<protein>
    <submittedName>
        <fullName evidence="2">CoA-binding protein</fullName>
    </submittedName>
</protein>
<keyword evidence="3" id="KW-1185">Reference proteome</keyword>
<sequence length="124" mass="13934">MDSSKKTLVLGATDNPDRYAYRAVHQLKRHGHEVVPVGIRKGQVAGLDIHTDRPQETDIDTVTLYVGPQNQPGWYDYILSLKPRRIIFNPGTENPELEQKAQAQGIMTEEACTLVMLSVGQYDK</sequence>
<dbReference type="Proteomes" id="UP001501243">
    <property type="component" value="Unassembled WGS sequence"/>
</dbReference>
<evidence type="ECO:0000313" key="3">
    <source>
        <dbReference type="Proteomes" id="UP001501243"/>
    </source>
</evidence>
<dbReference type="InterPro" id="IPR036291">
    <property type="entry name" value="NAD(P)-bd_dom_sf"/>
</dbReference>
<dbReference type="RefSeq" id="WP_208130690.1">
    <property type="nucleotide sequence ID" value="NZ_BAABGQ010000005.1"/>
</dbReference>
<dbReference type="Gene3D" id="3.40.50.720">
    <property type="entry name" value="NAD(P)-binding Rossmann-like Domain"/>
    <property type="match status" value="1"/>
</dbReference>
<feature type="domain" description="CoA-binding" evidence="1">
    <location>
        <begin position="5"/>
        <end position="117"/>
    </location>
</feature>
<reference evidence="3" key="1">
    <citation type="journal article" date="2019" name="Int. J. Syst. Evol. Microbiol.">
        <title>The Global Catalogue of Microorganisms (GCM) 10K type strain sequencing project: providing services to taxonomists for standard genome sequencing and annotation.</title>
        <authorList>
            <consortium name="The Broad Institute Genomics Platform"/>
            <consortium name="The Broad Institute Genome Sequencing Center for Infectious Disease"/>
            <person name="Wu L."/>
            <person name="Ma J."/>
        </authorList>
    </citation>
    <scope>NUCLEOTIDE SEQUENCE [LARGE SCALE GENOMIC DNA]</scope>
    <source>
        <strain evidence="3">JCM 17841</strain>
    </source>
</reference>
<evidence type="ECO:0000259" key="1">
    <source>
        <dbReference type="Pfam" id="PF13380"/>
    </source>
</evidence>
<name>A0ABP8Q8X9_9BACT</name>
<dbReference type="InterPro" id="IPR003781">
    <property type="entry name" value="CoA-bd"/>
</dbReference>